<dbReference type="PANTHER" id="PTHR30537:SF5">
    <property type="entry name" value="HTH-TYPE TRANSCRIPTIONAL ACTIVATOR TTDR-RELATED"/>
    <property type="match status" value="1"/>
</dbReference>
<evidence type="ECO:0000256" key="1">
    <source>
        <dbReference type="ARBA" id="ARBA00009437"/>
    </source>
</evidence>
<keyword evidence="7" id="KW-1185">Reference proteome</keyword>
<organism evidence="6 7">
    <name type="scientific">Guyparkeria halophila</name>
    <dbReference type="NCBI Taxonomy" id="47960"/>
    <lineage>
        <taxon>Bacteria</taxon>
        <taxon>Pseudomonadati</taxon>
        <taxon>Pseudomonadota</taxon>
        <taxon>Gammaproteobacteria</taxon>
        <taxon>Chromatiales</taxon>
        <taxon>Thioalkalibacteraceae</taxon>
        <taxon>Guyparkeria</taxon>
    </lineage>
</organism>
<keyword evidence="2" id="KW-0805">Transcription regulation</keyword>
<name>A0ABZ0Z077_9GAMM</name>
<comment type="similarity">
    <text evidence="1">Belongs to the LysR transcriptional regulatory family.</text>
</comment>
<evidence type="ECO:0000313" key="7">
    <source>
        <dbReference type="Proteomes" id="UP001327459"/>
    </source>
</evidence>
<evidence type="ECO:0000313" key="6">
    <source>
        <dbReference type="EMBL" id="WQH16837.1"/>
    </source>
</evidence>
<dbReference type="PANTHER" id="PTHR30537">
    <property type="entry name" value="HTH-TYPE TRANSCRIPTIONAL REGULATOR"/>
    <property type="match status" value="1"/>
</dbReference>
<accession>A0ABZ0Z077</accession>
<evidence type="ECO:0000256" key="3">
    <source>
        <dbReference type="ARBA" id="ARBA00023125"/>
    </source>
</evidence>
<dbReference type="InterPro" id="IPR036390">
    <property type="entry name" value="WH_DNA-bd_sf"/>
</dbReference>
<keyword evidence="4" id="KW-0804">Transcription</keyword>
<gene>
    <name evidence="6" type="ORF">SR882_02750</name>
</gene>
<evidence type="ECO:0000256" key="4">
    <source>
        <dbReference type="ARBA" id="ARBA00023163"/>
    </source>
</evidence>
<dbReference type="InterPro" id="IPR005119">
    <property type="entry name" value="LysR_subst-bd"/>
</dbReference>
<sequence length="313" mass="34474">MDRFTAMATFTCVADVGSISGAAERLGIAKSAVSRRLRELENHLGVELVHRTTRHLALTPSGEAYYHRAARLLADLDQAEEAVTREHGELSGVLRIAAPLSFGLTHLQPAITAFMNAHPGVSFDLNLDDNEVDLVADGYDLGIRLASLPDSTLMARKLAPIRNLAAASPDYLARHGTPHHPADLADHDCLIYSNVPETRVWGYTDTQGRWQAVHGRRRLRVNNGDFLREAAIGGAGIVIEPTFLLHREIGEGRLVPILTDVPWPEIGAYAVYPQTRHLSARVRAFIDFLAQRFAGEPYWDHHLPIADKGPATR</sequence>
<dbReference type="PRINTS" id="PR00039">
    <property type="entry name" value="HTHLYSR"/>
</dbReference>
<reference evidence="6 7" key="1">
    <citation type="submission" date="2023-11" db="EMBL/GenBank/DDBJ databases">
        <title>MicrobeMod: A computational toolkit for identifying prokaryotic methylation and restriction-modification with nanopore sequencing.</title>
        <authorList>
            <person name="Crits-Christoph A."/>
            <person name="Kang S.C."/>
            <person name="Lee H."/>
            <person name="Ostrov N."/>
        </authorList>
    </citation>
    <scope>NUCLEOTIDE SEQUENCE [LARGE SCALE GENOMIC DNA]</scope>
    <source>
        <strain evidence="6 7">ATCC 49870</strain>
    </source>
</reference>
<dbReference type="SUPFAM" id="SSF53850">
    <property type="entry name" value="Periplasmic binding protein-like II"/>
    <property type="match status" value="1"/>
</dbReference>
<dbReference type="InterPro" id="IPR058163">
    <property type="entry name" value="LysR-type_TF_proteobact-type"/>
</dbReference>
<keyword evidence="3" id="KW-0238">DNA-binding</keyword>
<protein>
    <submittedName>
        <fullName evidence="6">LysR family transcriptional regulator</fullName>
    </submittedName>
</protein>
<evidence type="ECO:0000256" key="2">
    <source>
        <dbReference type="ARBA" id="ARBA00023015"/>
    </source>
</evidence>
<dbReference type="Gene3D" id="3.40.190.290">
    <property type="match status" value="1"/>
</dbReference>
<dbReference type="Proteomes" id="UP001327459">
    <property type="component" value="Chromosome"/>
</dbReference>
<dbReference type="EMBL" id="CP140153">
    <property type="protein sequence ID" value="WQH16837.1"/>
    <property type="molecule type" value="Genomic_DNA"/>
</dbReference>
<feature type="domain" description="HTH lysR-type" evidence="5">
    <location>
        <begin position="1"/>
        <end position="59"/>
    </location>
</feature>
<dbReference type="SUPFAM" id="SSF46785">
    <property type="entry name" value="Winged helix' DNA-binding domain"/>
    <property type="match status" value="1"/>
</dbReference>
<evidence type="ECO:0000259" key="5">
    <source>
        <dbReference type="PROSITE" id="PS50931"/>
    </source>
</evidence>
<dbReference type="RefSeq" id="WP_322521825.1">
    <property type="nucleotide sequence ID" value="NZ_CP140153.1"/>
</dbReference>
<dbReference type="Pfam" id="PF00126">
    <property type="entry name" value="HTH_1"/>
    <property type="match status" value="1"/>
</dbReference>
<proteinExistence type="inferred from homology"/>
<dbReference type="Pfam" id="PF03466">
    <property type="entry name" value="LysR_substrate"/>
    <property type="match status" value="1"/>
</dbReference>
<dbReference type="InterPro" id="IPR000847">
    <property type="entry name" value="LysR_HTH_N"/>
</dbReference>
<dbReference type="PROSITE" id="PS50931">
    <property type="entry name" value="HTH_LYSR"/>
    <property type="match status" value="1"/>
</dbReference>
<dbReference type="InterPro" id="IPR036388">
    <property type="entry name" value="WH-like_DNA-bd_sf"/>
</dbReference>
<dbReference type="Gene3D" id="1.10.10.10">
    <property type="entry name" value="Winged helix-like DNA-binding domain superfamily/Winged helix DNA-binding domain"/>
    <property type="match status" value="1"/>
</dbReference>
<dbReference type="CDD" id="cd08422">
    <property type="entry name" value="PBP2_CrgA_like"/>
    <property type="match status" value="1"/>
</dbReference>